<evidence type="ECO:0000313" key="2">
    <source>
        <dbReference type="Proteomes" id="UP000887565"/>
    </source>
</evidence>
<name>A0A915JTK7_ROMCU</name>
<reference evidence="3" key="1">
    <citation type="submission" date="2022-11" db="UniProtKB">
        <authorList>
            <consortium name="WormBaseParasite"/>
        </authorList>
    </citation>
    <scope>IDENTIFICATION</scope>
</reference>
<dbReference type="AlphaFoldDB" id="A0A915JTK7"/>
<evidence type="ECO:0000256" key="1">
    <source>
        <dbReference type="SAM" id="MobiDB-lite"/>
    </source>
</evidence>
<keyword evidence="2" id="KW-1185">Reference proteome</keyword>
<accession>A0A915JTK7</accession>
<dbReference type="WBParaSite" id="nRc.2.0.1.t29685-RA">
    <property type="protein sequence ID" value="nRc.2.0.1.t29685-RA"/>
    <property type="gene ID" value="nRc.2.0.1.g29685"/>
</dbReference>
<sequence>MSTSVTTTTSLITPDISTLGKSSRCNGGSGGTDADDISTADASSCGAAAAATSLLLAASTEQLNQVIRKINPFEANFREANKVKKEHDLYSDQLSIPAFE</sequence>
<protein>
    <submittedName>
        <fullName evidence="3">Uncharacterized protein</fullName>
    </submittedName>
</protein>
<evidence type="ECO:0000313" key="3">
    <source>
        <dbReference type="WBParaSite" id="nRc.2.0.1.t29685-RA"/>
    </source>
</evidence>
<feature type="region of interest" description="Disordered" evidence="1">
    <location>
        <begin position="15"/>
        <end position="34"/>
    </location>
</feature>
<organism evidence="2 3">
    <name type="scientific">Romanomermis culicivorax</name>
    <name type="common">Nematode worm</name>
    <dbReference type="NCBI Taxonomy" id="13658"/>
    <lineage>
        <taxon>Eukaryota</taxon>
        <taxon>Metazoa</taxon>
        <taxon>Ecdysozoa</taxon>
        <taxon>Nematoda</taxon>
        <taxon>Enoplea</taxon>
        <taxon>Dorylaimia</taxon>
        <taxon>Mermithida</taxon>
        <taxon>Mermithoidea</taxon>
        <taxon>Mermithidae</taxon>
        <taxon>Romanomermis</taxon>
    </lineage>
</organism>
<dbReference type="Proteomes" id="UP000887565">
    <property type="component" value="Unplaced"/>
</dbReference>
<proteinExistence type="predicted"/>